<reference evidence="2" key="1">
    <citation type="submission" date="2015-04" db="EMBL/GenBank/DDBJ databases">
        <authorList>
            <consortium name="Pathogen Informatics"/>
        </authorList>
    </citation>
    <scope>NUCLEOTIDE SEQUENCE [LARGE SCALE GENOMIC DNA]</scope>
    <source>
        <strain evidence="2">8A</strain>
    </source>
</reference>
<name>A0A1J1GLP4_PLAGA</name>
<comment type="caution">
    <text evidence="2">The sequence shown here is derived from an EMBL/GenBank/DDBJ whole genome shotgun (WGS) entry which is preliminary data.</text>
</comment>
<organism evidence="2 3">
    <name type="scientific">Plasmodium gallinaceum</name>
    <dbReference type="NCBI Taxonomy" id="5849"/>
    <lineage>
        <taxon>Eukaryota</taxon>
        <taxon>Sar</taxon>
        <taxon>Alveolata</taxon>
        <taxon>Apicomplexa</taxon>
        <taxon>Aconoidasida</taxon>
        <taxon>Haemosporida</taxon>
        <taxon>Plasmodiidae</taxon>
        <taxon>Plasmodium</taxon>
        <taxon>Plasmodium (Haemamoeba)</taxon>
    </lineage>
</organism>
<dbReference type="VEuPathDB" id="PlasmoDB:PGAL8A_00100300"/>
<gene>
    <name evidence="2" type="ORF">PGAL8A_00100300</name>
</gene>
<accession>A0A1J1GLP4</accession>
<sequence>MILKKKIFLLLIFFFLFNECFCYEKKKEFIKFLDSSSSELSKNKLSFKPFMVNQNAIFNKLFLKNISSYMLDKLEFSKNWKKLDEANKENFNNIHLKEKFFFRIRKENKKNPYAYIPINEDSKKEFNNFEKNNTYKSISYDNIFKNDKIIESSQLKNKEYNTSFKKEINSNNDSSNENNLHRFNEMINKEMINNFKDICNQIYKKTFDLKNSSKVHNSNILTLYKNLLEGKDKKYDLLGYGEMKDVSAYVLNYSLNDIKSIKKWNTNIKRLNYLNISKSTLLKKKSSREMLDVNKYIVNDEKDIENEKKNILYLVNSLPWPFKSHDVIYEVFQNYDESENMFIIVNKSINDLFNKNENFSRINNYENFFCIYPKKKDIFQKGLDYVISLYYNASLPKFIQNNLFSNLFPSLIYNLYSYSQKETIKKKDINHEDKMKLLKHNDLENCEKNDNKKREIQDEKYNEKLDKRNNCYIKKLFKFVFTEKINTIWKAKKNFLKKLFFYLYNLF</sequence>
<evidence type="ECO:0000313" key="3">
    <source>
        <dbReference type="Proteomes" id="UP000220797"/>
    </source>
</evidence>
<feature type="chain" id="PRO_5013289303" evidence="1">
    <location>
        <begin position="23"/>
        <end position="507"/>
    </location>
</feature>
<dbReference type="RefSeq" id="XP_028526119.1">
    <property type="nucleotide sequence ID" value="XM_028672677.1"/>
</dbReference>
<dbReference type="InterPro" id="IPR023393">
    <property type="entry name" value="START-like_dom_sf"/>
</dbReference>
<dbReference type="Gene3D" id="3.30.530.20">
    <property type="match status" value="1"/>
</dbReference>
<proteinExistence type="predicted"/>
<feature type="signal peptide" evidence="1">
    <location>
        <begin position="1"/>
        <end position="22"/>
    </location>
</feature>
<evidence type="ECO:0000256" key="1">
    <source>
        <dbReference type="SAM" id="SignalP"/>
    </source>
</evidence>
<dbReference type="Proteomes" id="UP000220797">
    <property type="component" value="Unassembled WGS sequence"/>
</dbReference>
<protein>
    <submittedName>
        <fullName evidence="2">StAR-related lipid transfer protein, putative</fullName>
    </submittedName>
</protein>
<dbReference type="OrthoDB" id="370316at2759"/>
<evidence type="ECO:0000313" key="2">
    <source>
        <dbReference type="EMBL" id="CRG93297.1"/>
    </source>
</evidence>
<dbReference type="SUPFAM" id="SSF55961">
    <property type="entry name" value="Bet v1-like"/>
    <property type="match status" value="1"/>
</dbReference>
<dbReference type="EMBL" id="CVMV01000015">
    <property type="protein sequence ID" value="CRG93297.1"/>
    <property type="molecule type" value="Genomic_DNA"/>
</dbReference>
<dbReference type="AlphaFoldDB" id="A0A1J1GLP4"/>
<dbReference type="GeneID" id="39729527"/>
<keyword evidence="1" id="KW-0732">Signal</keyword>
<keyword evidence="3" id="KW-1185">Reference proteome</keyword>